<sequence>WITQLQDEIKGECGTRYSTVVHLAVDPNSDGDIYVKFKAVDGGLKAWQGLNGRLFNGRQLRASYV</sequence>
<dbReference type="PANTHER" id="PTHR48036">
    <property type="entry name" value="SPLICING FACTOR (PAD-1), PUTATIVE (AFU_ORTHOLOGUE AFUA_1G15810)-RELATED"/>
    <property type="match status" value="1"/>
</dbReference>
<dbReference type="EMBL" id="ML996240">
    <property type="protein sequence ID" value="KAF2729611.1"/>
    <property type="molecule type" value="Genomic_DNA"/>
</dbReference>
<feature type="non-terminal residue" evidence="1">
    <location>
        <position position="65"/>
    </location>
</feature>
<proteinExistence type="predicted"/>
<comment type="caution">
    <text evidence="1">The sequence shown here is derived from an EMBL/GenBank/DDBJ whole genome shotgun (WGS) entry which is preliminary data.</text>
</comment>
<keyword evidence="2" id="KW-1185">Reference proteome</keyword>
<dbReference type="InterPro" id="IPR006509">
    <property type="entry name" value="RBM39_SF"/>
</dbReference>
<dbReference type="GO" id="GO:0005634">
    <property type="term" value="C:nucleus"/>
    <property type="evidence" value="ECO:0007669"/>
    <property type="project" value="InterPro"/>
</dbReference>
<name>A0A9P4QRJ4_9PLEO</name>
<dbReference type="SUPFAM" id="SSF54928">
    <property type="entry name" value="RNA-binding domain, RBD"/>
    <property type="match status" value="1"/>
</dbReference>
<gene>
    <name evidence="1" type="ORF">EJ04DRAFT_397905</name>
</gene>
<accession>A0A9P4QRJ4</accession>
<dbReference type="GO" id="GO:0003723">
    <property type="term" value="F:RNA binding"/>
    <property type="evidence" value="ECO:0007669"/>
    <property type="project" value="InterPro"/>
</dbReference>
<dbReference type="OrthoDB" id="5411533at2759"/>
<dbReference type="InterPro" id="IPR035979">
    <property type="entry name" value="RBD_domain_sf"/>
</dbReference>
<dbReference type="AlphaFoldDB" id="A0A9P4QRJ4"/>
<organism evidence="1 2">
    <name type="scientific">Polyplosphaeria fusca</name>
    <dbReference type="NCBI Taxonomy" id="682080"/>
    <lineage>
        <taxon>Eukaryota</taxon>
        <taxon>Fungi</taxon>
        <taxon>Dikarya</taxon>
        <taxon>Ascomycota</taxon>
        <taxon>Pezizomycotina</taxon>
        <taxon>Dothideomycetes</taxon>
        <taxon>Pleosporomycetidae</taxon>
        <taxon>Pleosporales</taxon>
        <taxon>Tetraplosphaeriaceae</taxon>
        <taxon>Polyplosphaeria</taxon>
    </lineage>
</organism>
<dbReference type="Gene3D" id="3.30.70.330">
    <property type="match status" value="1"/>
</dbReference>
<reference evidence="1" key="1">
    <citation type="journal article" date="2020" name="Stud. Mycol.">
        <title>101 Dothideomycetes genomes: a test case for predicting lifestyles and emergence of pathogens.</title>
        <authorList>
            <person name="Haridas S."/>
            <person name="Albert R."/>
            <person name="Binder M."/>
            <person name="Bloem J."/>
            <person name="Labutti K."/>
            <person name="Salamov A."/>
            <person name="Andreopoulos B."/>
            <person name="Baker S."/>
            <person name="Barry K."/>
            <person name="Bills G."/>
            <person name="Bluhm B."/>
            <person name="Cannon C."/>
            <person name="Castanera R."/>
            <person name="Culley D."/>
            <person name="Daum C."/>
            <person name="Ezra D."/>
            <person name="Gonzalez J."/>
            <person name="Henrissat B."/>
            <person name="Kuo A."/>
            <person name="Liang C."/>
            <person name="Lipzen A."/>
            <person name="Lutzoni F."/>
            <person name="Magnuson J."/>
            <person name="Mondo S."/>
            <person name="Nolan M."/>
            <person name="Ohm R."/>
            <person name="Pangilinan J."/>
            <person name="Park H.-J."/>
            <person name="Ramirez L."/>
            <person name="Alfaro M."/>
            <person name="Sun H."/>
            <person name="Tritt A."/>
            <person name="Yoshinaga Y."/>
            <person name="Zwiers L.-H."/>
            <person name="Turgeon B."/>
            <person name="Goodwin S."/>
            <person name="Spatafora J."/>
            <person name="Crous P."/>
            <person name="Grigoriev I."/>
        </authorList>
    </citation>
    <scope>NUCLEOTIDE SEQUENCE</scope>
    <source>
        <strain evidence="1">CBS 125425</strain>
    </source>
</reference>
<dbReference type="Proteomes" id="UP000799444">
    <property type="component" value="Unassembled WGS sequence"/>
</dbReference>
<protein>
    <recommendedName>
        <fullName evidence="3">RRM domain-containing protein</fullName>
    </recommendedName>
</protein>
<evidence type="ECO:0000313" key="1">
    <source>
        <dbReference type="EMBL" id="KAF2729611.1"/>
    </source>
</evidence>
<dbReference type="GO" id="GO:0006397">
    <property type="term" value="P:mRNA processing"/>
    <property type="evidence" value="ECO:0007669"/>
    <property type="project" value="InterPro"/>
</dbReference>
<feature type="non-terminal residue" evidence="1">
    <location>
        <position position="1"/>
    </location>
</feature>
<evidence type="ECO:0008006" key="3">
    <source>
        <dbReference type="Google" id="ProtNLM"/>
    </source>
</evidence>
<evidence type="ECO:0000313" key="2">
    <source>
        <dbReference type="Proteomes" id="UP000799444"/>
    </source>
</evidence>
<dbReference type="InterPro" id="IPR012677">
    <property type="entry name" value="Nucleotide-bd_a/b_plait_sf"/>
</dbReference>